<name>W4FFH9_APHAT</name>
<keyword evidence="3 5" id="KW-1133">Transmembrane helix</keyword>
<gene>
    <name evidence="7" type="ORF">H257_17338</name>
</gene>
<dbReference type="InterPro" id="IPR037185">
    <property type="entry name" value="EmrE-like"/>
</dbReference>
<accession>W4FFH9</accession>
<feature type="transmembrane region" description="Helical" evidence="5">
    <location>
        <begin position="192"/>
        <end position="209"/>
    </location>
</feature>
<feature type="domain" description="Sugar phosphate transporter" evidence="6">
    <location>
        <begin position="43"/>
        <end position="322"/>
    </location>
</feature>
<organism evidence="7">
    <name type="scientific">Aphanomyces astaci</name>
    <name type="common">Crayfish plague agent</name>
    <dbReference type="NCBI Taxonomy" id="112090"/>
    <lineage>
        <taxon>Eukaryota</taxon>
        <taxon>Sar</taxon>
        <taxon>Stramenopiles</taxon>
        <taxon>Oomycota</taxon>
        <taxon>Saprolegniomycetes</taxon>
        <taxon>Saprolegniales</taxon>
        <taxon>Verrucalvaceae</taxon>
        <taxon>Aphanomyces</taxon>
    </lineage>
</organism>
<protein>
    <recommendedName>
        <fullName evidence="6">Sugar phosphate transporter domain-containing protein</fullName>
    </recommendedName>
</protein>
<evidence type="ECO:0000259" key="6">
    <source>
        <dbReference type="Pfam" id="PF03151"/>
    </source>
</evidence>
<proteinExistence type="predicted"/>
<evidence type="ECO:0000256" key="5">
    <source>
        <dbReference type="SAM" id="Phobius"/>
    </source>
</evidence>
<evidence type="ECO:0000256" key="1">
    <source>
        <dbReference type="ARBA" id="ARBA00004141"/>
    </source>
</evidence>
<dbReference type="AlphaFoldDB" id="W4FFH9"/>
<sequence>MVMLVGMMSKAPALDAKVSAYDSVMPSSRLRSPSWSSDNPYQAMFYMLCWYTFSTSATFINKTLIKEHGMSAELLTVCHLVMGTIFDAAIFAVPATSKYKMWFLQPMKLSSLLRLLPLSVLAIASKLLTYWSYSRVPVAVTHTCKASTPLFNVMLAFVVYRTSHATPIYVSLVPIVVGVAMASLSEVQINEVATAGLICAVASSMSGVMQSMYAKYLLRHGVIVDSVNLHFYSGLLCILVNSPVLMWNQAMLPDQIPYTLIFVCSICQFVSSLASILLLGHVAELTYSIMSTLKRVVIVVSAVVYFGNAMTLTSGVGMAVAVRSSSYPHAKSRMFVAGRGGYVPACKAHADQGHGALAPLAVIPCNSNRWDPI</sequence>
<dbReference type="SUPFAM" id="SSF103481">
    <property type="entry name" value="Multidrug resistance efflux transporter EmrE"/>
    <property type="match status" value="1"/>
</dbReference>
<keyword evidence="4 5" id="KW-0472">Membrane</keyword>
<evidence type="ECO:0000256" key="3">
    <source>
        <dbReference type="ARBA" id="ARBA00022989"/>
    </source>
</evidence>
<dbReference type="GeneID" id="20819334"/>
<dbReference type="VEuPathDB" id="FungiDB:H257_17338"/>
<dbReference type="RefSeq" id="XP_009844389.1">
    <property type="nucleotide sequence ID" value="XM_009846087.1"/>
</dbReference>
<feature type="transmembrane region" description="Helical" evidence="5">
    <location>
        <begin position="229"/>
        <end position="248"/>
    </location>
</feature>
<feature type="transmembrane region" description="Helical" evidence="5">
    <location>
        <begin position="44"/>
        <end position="60"/>
    </location>
</feature>
<evidence type="ECO:0000256" key="4">
    <source>
        <dbReference type="ARBA" id="ARBA00023136"/>
    </source>
</evidence>
<feature type="transmembrane region" description="Helical" evidence="5">
    <location>
        <begin position="166"/>
        <end position="185"/>
    </location>
</feature>
<feature type="transmembrane region" description="Helical" evidence="5">
    <location>
        <begin position="260"/>
        <end position="283"/>
    </location>
</feature>
<dbReference type="GO" id="GO:0016020">
    <property type="term" value="C:membrane"/>
    <property type="evidence" value="ECO:0007669"/>
    <property type="project" value="UniProtKB-SubCell"/>
</dbReference>
<dbReference type="Pfam" id="PF03151">
    <property type="entry name" value="TPT"/>
    <property type="match status" value="1"/>
</dbReference>
<feature type="transmembrane region" description="Helical" evidence="5">
    <location>
        <begin position="143"/>
        <end position="160"/>
    </location>
</feature>
<dbReference type="PANTHER" id="PTHR11132">
    <property type="entry name" value="SOLUTE CARRIER FAMILY 35"/>
    <property type="match status" value="1"/>
</dbReference>
<evidence type="ECO:0000313" key="7">
    <source>
        <dbReference type="EMBL" id="ETV66200.1"/>
    </source>
</evidence>
<dbReference type="EMBL" id="KI913216">
    <property type="protein sequence ID" value="ETV66200.1"/>
    <property type="molecule type" value="Genomic_DNA"/>
</dbReference>
<dbReference type="InterPro" id="IPR050186">
    <property type="entry name" value="TPT_transporter"/>
</dbReference>
<reference evidence="7" key="1">
    <citation type="submission" date="2013-12" db="EMBL/GenBank/DDBJ databases">
        <title>The Genome Sequence of Aphanomyces astaci APO3.</title>
        <authorList>
            <consortium name="The Broad Institute Genomics Platform"/>
            <person name="Russ C."/>
            <person name="Tyler B."/>
            <person name="van West P."/>
            <person name="Dieguez-Uribeondo J."/>
            <person name="Young S.K."/>
            <person name="Zeng Q."/>
            <person name="Gargeya S."/>
            <person name="Fitzgerald M."/>
            <person name="Abouelleil A."/>
            <person name="Alvarado L."/>
            <person name="Chapman S.B."/>
            <person name="Gainer-Dewar J."/>
            <person name="Goldberg J."/>
            <person name="Griggs A."/>
            <person name="Gujja S."/>
            <person name="Hansen M."/>
            <person name="Howarth C."/>
            <person name="Imamovic A."/>
            <person name="Ireland A."/>
            <person name="Larimer J."/>
            <person name="McCowan C."/>
            <person name="Murphy C."/>
            <person name="Pearson M."/>
            <person name="Poon T.W."/>
            <person name="Priest M."/>
            <person name="Roberts A."/>
            <person name="Saif S."/>
            <person name="Shea T."/>
            <person name="Sykes S."/>
            <person name="Wortman J."/>
            <person name="Nusbaum C."/>
            <person name="Birren B."/>
        </authorList>
    </citation>
    <scope>NUCLEOTIDE SEQUENCE [LARGE SCALE GENOMIC DNA]</scope>
    <source>
        <strain evidence="7">APO3</strain>
    </source>
</reference>
<comment type="subcellular location">
    <subcellularLocation>
        <location evidence="1">Membrane</location>
        <topology evidence="1">Multi-pass membrane protein</topology>
    </subcellularLocation>
</comment>
<keyword evidence="2 5" id="KW-0812">Transmembrane</keyword>
<evidence type="ECO:0000256" key="2">
    <source>
        <dbReference type="ARBA" id="ARBA00022692"/>
    </source>
</evidence>
<dbReference type="InterPro" id="IPR004853">
    <property type="entry name" value="Sugar_P_trans_dom"/>
</dbReference>
<dbReference type="OrthoDB" id="6418713at2759"/>
<feature type="transmembrane region" description="Helical" evidence="5">
    <location>
        <begin position="72"/>
        <end position="92"/>
    </location>
</feature>
<feature type="transmembrane region" description="Helical" evidence="5">
    <location>
        <begin position="112"/>
        <end position="131"/>
    </location>
</feature>
<feature type="transmembrane region" description="Helical" evidence="5">
    <location>
        <begin position="295"/>
        <end position="322"/>
    </location>
</feature>